<evidence type="ECO:0000313" key="9">
    <source>
        <dbReference type="EMBL" id="MEE6185706.1"/>
    </source>
</evidence>
<evidence type="ECO:0000256" key="6">
    <source>
        <dbReference type="ARBA" id="ARBA00023012"/>
    </source>
</evidence>
<evidence type="ECO:0000313" key="10">
    <source>
        <dbReference type="Proteomes" id="UP001357452"/>
    </source>
</evidence>
<evidence type="ECO:0000256" key="1">
    <source>
        <dbReference type="ARBA" id="ARBA00000085"/>
    </source>
</evidence>
<gene>
    <name evidence="9" type="ORF">V2H41_00335</name>
</gene>
<keyword evidence="7" id="KW-1133">Transmembrane helix</keyword>
<keyword evidence="6" id="KW-0902">Two-component regulatory system</keyword>
<evidence type="ECO:0000256" key="3">
    <source>
        <dbReference type="ARBA" id="ARBA00022553"/>
    </source>
</evidence>
<dbReference type="Gene3D" id="3.30.565.10">
    <property type="entry name" value="Histidine kinase-like ATPase, C-terminal domain"/>
    <property type="match status" value="1"/>
</dbReference>
<dbReference type="InterPro" id="IPR003661">
    <property type="entry name" value="HisK_dim/P_dom"/>
</dbReference>
<dbReference type="SUPFAM" id="SSF55874">
    <property type="entry name" value="ATPase domain of HSP90 chaperone/DNA topoisomerase II/histidine kinase"/>
    <property type="match status" value="1"/>
</dbReference>
<comment type="catalytic activity">
    <reaction evidence="1">
        <text>ATP + protein L-histidine = ADP + protein N-phospho-L-histidine.</text>
        <dbReference type="EC" id="2.7.13.3"/>
    </reaction>
</comment>
<keyword evidence="4" id="KW-0808">Transferase</keyword>
<dbReference type="CDD" id="cd00082">
    <property type="entry name" value="HisKA"/>
    <property type="match status" value="1"/>
</dbReference>
<dbReference type="InterPro" id="IPR050351">
    <property type="entry name" value="BphY/WalK/GraS-like"/>
</dbReference>
<feature type="transmembrane region" description="Helical" evidence="7">
    <location>
        <begin position="80"/>
        <end position="99"/>
    </location>
</feature>
<dbReference type="GO" id="GO:0016301">
    <property type="term" value="F:kinase activity"/>
    <property type="evidence" value="ECO:0007669"/>
    <property type="project" value="UniProtKB-KW"/>
</dbReference>
<sequence length="330" mass="38205">MKKDLKTRLKRATRLFWLLLIYVVAALVWWFVALELQNRQMYSLQLYHLETTVSREQQPSLYDAELARIREGHHRNTIKYAGEGVVFLGLILLGAAYVFRSIKQQILLQEQQENFVMAVTHELKTPIAVAKLNLETLLKHQLDEQKQRKLIQMSLEETKRLDFLTNNILVSSQLENKNYKLNKEEIDFSSLLKDRVSEFSQRFPDRIIHSDISDGIDVLGDPLLLQILINNLIENALKYSERKDPVTVTLRKENDAVVMRVMDEGIGIAEEERSKIFLKFYRVGNEATRKKQGTGLGLYLCEKIAKDHNADILMTNNNPKGSIFAVKFNS</sequence>
<dbReference type="PANTHER" id="PTHR45453:SF1">
    <property type="entry name" value="PHOSPHATE REGULON SENSOR PROTEIN PHOR"/>
    <property type="match status" value="1"/>
</dbReference>
<dbReference type="InterPro" id="IPR036890">
    <property type="entry name" value="HATPase_C_sf"/>
</dbReference>
<evidence type="ECO:0000259" key="8">
    <source>
        <dbReference type="PROSITE" id="PS50109"/>
    </source>
</evidence>
<protein>
    <recommendedName>
        <fullName evidence="2">histidine kinase</fullName>
        <ecNumber evidence="2">2.7.13.3</ecNumber>
    </recommendedName>
</protein>
<name>A0ABU7RCK5_9BACT</name>
<dbReference type="EC" id="2.7.13.3" evidence="2"/>
<dbReference type="InterPro" id="IPR005467">
    <property type="entry name" value="His_kinase_dom"/>
</dbReference>
<dbReference type="PANTHER" id="PTHR45453">
    <property type="entry name" value="PHOSPHATE REGULON SENSOR PROTEIN PHOR"/>
    <property type="match status" value="1"/>
</dbReference>
<evidence type="ECO:0000256" key="4">
    <source>
        <dbReference type="ARBA" id="ARBA00022679"/>
    </source>
</evidence>
<comment type="caution">
    <text evidence="9">The sequence shown here is derived from an EMBL/GenBank/DDBJ whole genome shotgun (WGS) entry which is preliminary data.</text>
</comment>
<dbReference type="InterPro" id="IPR036097">
    <property type="entry name" value="HisK_dim/P_sf"/>
</dbReference>
<evidence type="ECO:0000256" key="2">
    <source>
        <dbReference type="ARBA" id="ARBA00012438"/>
    </source>
</evidence>
<dbReference type="Pfam" id="PF00512">
    <property type="entry name" value="HisKA"/>
    <property type="match status" value="1"/>
</dbReference>
<dbReference type="Proteomes" id="UP001357452">
    <property type="component" value="Unassembled WGS sequence"/>
</dbReference>
<proteinExistence type="predicted"/>
<dbReference type="RefSeq" id="WP_330973115.1">
    <property type="nucleotide sequence ID" value="NZ_JAZGLY010000001.1"/>
</dbReference>
<organism evidence="9 10">
    <name type="scientific">Niabella digestorum</name>
    <dbReference type="NCBI Taxonomy" id="3117701"/>
    <lineage>
        <taxon>Bacteria</taxon>
        <taxon>Pseudomonadati</taxon>
        <taxon>Bacteroidota</taxon>
        <taxon>Chitinophagia</taxon>
        <taxon>Chitinophagales</taxon>
        <taxon>Chitinophagaceae</taxon>
        <taxon>Niabella</taxon>
    </lineage>
</organism>
<keyword evidence="5 9" id="KW-0418">Kinase</keyword>
<reference evidence="9 10" key="1">
    <citation type="submission" date="2024-01" db="EMBL/GenBank/DDBJ databases">
        <title>Niabella digestum sp. nov., isolated from waste digestion system.</title>
        <authorList>
            <person name="Zhang L."/>
        </authorList>
    </citation>
    <scope>NUCLEOTIDE SEQUENCE [LARGE SCALE GENOMIC DNA]</scope>
    <source>
        <strain evidence="9 10">A18</strain>
    </source>
</reference>
<dbReference type="Gene3D" id="1.10.287.130">
    <property type="match status" value="1"/>
</dbReference>
<keyword evidence="7" id="KW-0472">Membrane</keyword>
<keyword evidence="10" id="KW-1185">Reference proteome</keyword>
<dbReference type="Pfam" id="PF02518">
    <property type="entry name" value="HATPase_c"/>
    <property type="match status" value="1"/>
</dbReference>
<dbReference type="SUPFAM" id="SSF47384">
    <property type="entry name" value="Homodimeric domain of signal transducing histidine kinase"/>
    <property type="match status" value="1"/>
</dbReference>
<evidence type="ECO:0000256" key="7">
    <source>
        <dbReference type="SAM" id="Phobius"/>
    </source>
</evidence>
<dbReference type="SMART" id="SM00388">
    <property type="entry name" value="HisKA"/>
    <property type="match status" value="1"/>
</dbReference>
<dbReference type="InterPro" id="IPR004358">
    <property type="entry name" value="Sig_transdc_His_kin-like_C"/>
</dbReference>
<feature type="transmembrane region" description="Helical" evidence="7">
    <location>
        <begin position="12"/>
        <end position="32"/>
    </location>
</feature>
<evidence type="ECO:0000256" key="5">
    <source>
        <dbReference type="ARBA" id="ARBA00022777"/>
    </source>
</evidence>
<dbReference type="PRINTS" id="PR00344">
    <property type="entry name" value="BCTRLSENSOR"/>
</dbReference>
<dbReference type="CDD" id="cd00075">
    <property type="entry name" value="HATPase"/>
    <property type="match status" value="1"/>
</dbReference>
<accession>A0ABU7RCK5</accession>
<dbReference type="EMBL" id="JAZGLY010000001">
    <property type="protein sequence ID" value="MEE6185706.1"/>
    <property type="molecule type" value="Genomic_DNA"/>
</dbReference>
<dbReference type="SMART" id="SM00387">
    <property type="entry name" value="HATPase_c"/>
    <property type="match status" value="1"/>
</dbReference>
<keyword evidence="3" id="KW-0597">Phosphoprotein</keyword>
<dbReference type="PROSITE" id="PS50109">
    <property type="entry name" value="HIS_KIN"/>
    <property type="match status" value="1"/>
</dbReference>
<feature type="domain" description="Histidine kinase" evidence="8">
    <location>
        <begin position="118"/>
        <end position="330"/>
    </location>
</feature>
<keyword evidence="7" id="KW-0812">Transmembrane</keyword>
<dbReference type="InterPro" id="IPR003594">
    <property type="entry name" value="HATPase_dom"/>
</dbReference>